<name>A0ACC0NQ62_RHOML</name>
<sequence>MVELKKVFDKFDTNKDRKISHEEYMQVSGESYGRCKHGKEVARAFQVMDADGDGFIDFKEFMIVNNDTGRGGGVRECWVVIPTL</sequence>
<dbReference type="EMBL" id="CM046392">
    <property type="protein sequence ID" value="KAI8554897.1"/>
    <property type="molecule type" value="Genomic_DNA"/>
</dbReference>
<gene>
    <name evidence="1" type="ORF">RHMOL_Rhmol05G0132700</name>
</gene>
<evidence type="ECO:0000313" key="1">
    <source>
        <dbReference type="EMBL" id="KAI8554897.1"/>
    </source>
</evidence>
<accession>A0ACC0NQ62</accession>
<proteinExistence type="predicted"/>
<comment type="caution">
    <text evidence="1">The sequence shown here is derived from an EMBL/GenBank/DDBJ whole genome shotgun (WGS) entry which is preliminary data.</text>
</comment>
<protein>
    <submittedName>
        <fullName evidence="1">Uncharacterized protein</fullName>
    </submittedName>
</protein>
<reference evidence="1" key="1">
    <citation type="submission" date="2022-02" db="EMBL/GenBank/DDBJ databases">
        <title>Plant Genome Project.</title>
        <authorList>
            <person name="Zhang R.-G."/>
        </authorList>
    </citation>
    <scope>NUCLEOTIDE SEQUENCE</scope>
    <source>
        <strain evidence="1">AT1</strain>
    </source>
</reference>
<dbReference type="Proteomes" id="UP001062846">
    <property type="component" value="Chromosome 5"/>
</dbReference>
<evidence type="ECO:0000313" key="2">
    <source>
        <dbReference type="Proteomes" id="UP001062846"/>
    </source>
</evidence>
<keyword evidence="2" id="KW-1185">Reference proteome</keyword>
<organism evidence="1 2">
    <name type="scientific">Rhododendron molle</name>
    <name type="common">Chinese azalea</name>
    <name type="synonym">Azalea mollis</name>
    <dbReference type="NCBI Taxonomy" id="49168"/>
    <lineage>
        <taxon>Eukaryota</taxon>
        <taxon>Viridiplantae</taxon>
        <taxon>Streptophyta</taxon>
        <taxon>Embryophyta</taxon>
        <taxon>Tracheophyta</taxon>
        <taxon>Spermatophyta</taxon>
        <taxon>Magnoliopsida</taxon>
        <taxon>eudicotyledons</taxon>
        <taxon>Gunneridae</taxon>
        <taxon>Pentapetalae</taxon>
        <taxon>asterids</taxon>
        <taxon>Ericales</taxon>
        <taxon>Ericaceae</taxon>
        <taxon>Ericoideae</taxon>
        <taxon>Rhodoreae</taxon>
        <taxon>Rhododendron</taxon>
    </lineage>
</organism>